<keyword evidence="8" id="KW-1185">Reference proteome</keyword>
<reference evidence="7 8" key="1">
    <citation type="submission" date="2023-04" db="EMBL/GenBank/DDBJ databases">
        <title>Marinoamorphus aggregata gen. nov., sp. Nov., isolate from tissue of brittle star Ophioplocus japonicus.</title>
        <authorList>
            <person name="Kawano K."/>
            <person name="Sawayama S."/>
            <person name="Nakagawa S."/>
        </authorList>
    </citation>
    <scope>NUCLEOTIDE SEQUENCE [LARGE SCALE GENOMIC DNA]</scope>
    <source>
        <strain evidence="7 8">NKW23</strain>
    </source>
</reference>
<dbReference type="RefSeq" id="WP_285669440.1">
    <property type="nucleotide sequence ID" value="NZ_BSYI01000001.1"/>
</dbReference>
<dbReference type="InterPro" id="IPR003331">
    <property type="entry name" value="UDP_GlcNAc_Epimerase_2_dom"/>
</dbReference>
<dbReference type="PANTHER" id="PTHR43174">
    <property type="entry name" value="UDP-N-ACETYLGLUCOSAMINE 2-EPIMERASE"/>
    <property type="match status" value="1"/>
</dbReference>
<accession>A0ABQ6LGK5</accession>
<dbReference type="InterPro" id="IPR029767">
    <property type="entry name" value="WecB-like"/>
</dbReference>
<gene>
    <name evidence="7" type="primary">wecB</name>
    <name evidence="7" type="ORF">LNKW23_00240</name>
</gene>
<evidence type="ECO:0000256" key="4">
    <source>
        <dbReference type="ARBA" id="ARBA00038858"/>
    </source>
</evidence>
<evidence type="ECO:0000256" key="1">
    <source>
        <dbReference type="ARBA" id="ARBA00023235"/>
    </source>
</evidence>
<organism evidence="7 8">
    <name type="scientific">Paralimibaculum aggregatum</name>
    <dbReference type="NCBI Taxonomy" id="3036245"/>
    <lineage>
        <taxon>Bacteria</taxon>
        <taxon>Pseudomonadati</taxon>
        <taxon>Pseudomonadota</taxon>
        <taxon>Alphaproteobacteria</taxon>
        <taxon>Rhodobacterales</taxon>
        <taxon>Paracoccaceae</taxon>
        <taxon>Paralimibaculum</taxon>
    </lineage>
</organism>
<dbReference type="Gene3D" id="3.40.50.2000">
    <property type="entry name" value="Glycogen Phosphorylase B"/>
    <property type="match status" value="2"/>
</dbReference>
<evidence type="ECO:0000256" key="2">
    <source>
        <dbReference type="ARBA" id="ARBA00036080"/>
    </source>
</evidence>
<comment type="similarity">
    <text evidence="3 5">Belongs to the UDP-N-acetylglucosamine 2-epimerase family.</text>
</comment>
<protein>
    <recommendedName>
        <fullName evidence="4">UDP-N-acetylglucosamine 2-epimerase (non-hydrolyzing)</fullName>
        <ecNumber evidence="4">5.1.3.14</ecNumber>
    </recommendedName>
</protein>
<name>A0ABQ6LGK5_9RHOB</name>
<evidence type="ECO:0000313" key="7">
    <source>
        <dbReference type="EMBL" id="GMG80812.1"/>
    </source>
</evidence>
<evidence type="ECO:0000256" key="5">
    <source>
        <dbReference type="RuleBase" id="RU003513"/>
    </source>
</evidence>
<dbReference type="EMBL" id="BSYI01000001">
    <property type="protein sequence ID" value="GMG80812.1"/>
    <property type="molecule type" value="Genomic_DNA"/>
</dbReference>
<dbReference type="SUPFAM" id="SSF53756">
    <property type="entry name" value="UDP-Glycosyltransferase/glycogen phosphorylase"/>
    <property type="match status" value="1"/>
</dbReference>
<keyword evidence="1 5" id="KW-0413">Isomerase</keyword>
<feature type="domain" description="UDP-N-acetylglucosamine 2-epimerase" evidence="6">
    <location>
        <begin position="22"/>
        <end position="368"/>
    </location>
</feature>
<dbReference type="CDD" id="cd03786">
    <property type="entry name" value="GTB_UDP-GlcNAc_2-Epimerase"/>
    <property type="match status" value="1"/>
</dbReference>
<dbReference type="PANTHER" id="PTHR43174:SF2">
    <property type="entry name" value="UDP-N-ACETYLGLUCOSAMINE 2-EPIMERASE"/>
    <property type="match status" value="1"/>
</dbReference>
<dbReference type="Proteomes" id="UP001239909">
    <property type="component" value="Unassembled WGS sequence"/>
</dbReference>
<evidence type="ECO:0000256" key="3">
    <source>
        <dbReference type="ARBA" id="ARBA00038209"/>
    </source>
</evidence>
<evidence type="ECO:0000313" key="8">
    <source>
        <dbReference type="Proteomes" id="UP001239909"/>
    </source>
</evidence>
<comment type="catalytic activity">
    <reaction evidence="2">
        <text>UDP-N-acetyl-alpha-D-glucosamine = UDP-N-acetyl-alpha-D-mannosamine</text>
        <dbReference type="Rhea" id="RHEA:17213"/>
        <dbReference type="ChEBI" id="CHEBI:57705"/>
        <dbReference type="ChEBI" id="CHEBI:68623"/>
        <dbReference type="EC" id="5.1.3.14"/>
    </reaction>
</comment>
<dbReference type="Pfam" id="PF02350">
    <property type="entry name" value="Epimerase_2"/>
    <property type="match status" value="1"/>
</dbReference>
<comment type="caution">
    <text evidence="7">The sequence shown here is derived from an EMBL/GenBank/DDBJ whole genome shotgun (WGS) entry which is preliminary data.</text>
</comment>
<proteinExistence type="inferred from homology"/>
<dbReference type="NCBIfam" id="TIGR00236">
    <property type="entry name" value="wecB"/>
    <property type="match status" value="1"/>
</dbReference>
<dbReference type="EC" id="5.1.3.14" evidence="4"/>
<sequence length="392" mass="41648">MKVLTVFGTRPEAIKLAPVIAAMAADPAIDQRVCITGQHREMLDPVLGAFAIRPDHDLALMRPGQSLNRLASRALGALDPVLQEERPDRILVHGDTTTAMAAAVAAFHRRIPVGHVEAGLRTGDLGRPWPEEMNRRCIDAVADQLYAPTPLARANLLAENLGPREIVVTGNTVIDALRLAEARLGSGQEAARIAELAPLAAPGARLVLVTGHRRESFGQGFEDICTALADLAARQDVRIVYPVHLNPQVREPVHARLGGHPRIHLIEPLDYLPFVWLLRRAHLVLTDSGGVQEEAPSLGTPVLVMRDVTERPEAVAAGTAQLVGTDPAAIVAAAARLIEDSAEHARIARIANPYGDGAASGRILAAIKGEPVSEFAPDPAIAAQPAPVALTA</sequence>
<evidence type="ECO:0000259" key="6">
    <source>
        <dbReference type="Pfam" id="PF02350"/>
    </source>
</evidence>